<dbReference type="InterPro" id="IPR009061">
    <property type="entry name" value="DNA-bd_dom_put_sf"/>
</dbReference>
<dbReference type="InterPro" id="IPR051541">
    <property type="entry name" value="PTS_SugarTrans_NitroReg"/>
</dbReference>
<dbReference type="PROSITE" id="PS00372">
    <property type="entry name" value="PTS_EIIA_TYPE_2_HIS"/>
    <property type="match status" value="1"/>
</dbReference>
<dbReference type="SUPFAM" id="SSF55804">
    <property type="entry name" value="Phoshotransferase/anion transport protein"/>
    <property type="match status" value="1"/>
</dbReference>
<dbReference type="SUPFAM" id="SSF46955">
    <property type="entry name" value="Putative DNA-binding domain"/>
    <property type="match status" value="1"/>
</dbReference>
<dbReference type="Proteomes" id="UP000007089">
    <property type="component" value="Chromosome"/>
</dbReference>
<protein>
    <submittedName>
        <fullName evidence="2">PTS IIA-like nitrogen-regulatory protein PtsN</fullName>
    </submittedName>
</protein>
<gene>
    <name evidence="2" type="ordered locus">A2cp1_3794</name>
</gene>
<dbReference type="GO" id="GO:0003677">
    <property type="term" value="F:DNA binding"/>
    <property type="evidence" value="ECO:0007669"/>
    <property type="project" value="InterPro"/>
</dbReference>
<dbReference type="EMBL" id="CP001359">
    <property type="protein sequence ID" value="ACL67118.1"/>
    <property type="molecule type" value="Genomic_DNA"/>
</dbReference>
<dbReference type="NCBIfam" id="TIGR01764">
    <property type="entry name" value="excise"/>
    <property type="match status" value="1"/>
</dbReference>
<feature type="domain" description="PTS EIIA type-2" evidence="1">
    <location>
        <begin position="73"/>
        <end position="217"/>
    </location>
</feature>
<evidence type="ECO:0000259" key="1">
    <source>
        <dbReference type="PROSITE" id="PS51094"/>
    </source>
</evidence>
<dbReference type="InterPro" id="IPR002178">
    <property type="entry name" value="PTS_EIIA_type-2_dom"/>
</dbReference>
<dbReference type="Gene3D" id="3.40.930.10">
    <property type="entry name" value="Mannitol-specific EII, Chain A"/>
    <property type="match status" value="1"/>
</dbReference>
<dbReference type="PANTHER" id="PTHR47738:SF1">
    <property type="entry name" value="NITROGEN REGULATORY PROTEIN"/>
    <property type="match status" value="1"/>
</dbReference>
<organism evidence="2 3">
    <name type="scientific">Anaeromyxobacter dehalogenans (strain ATCC BAA-258 / DSM 21875 / 2CP-1)</name>
    <dbReference type="NCBI Taxonomy" id="455488"/>
    <lineage>
        <taxon>Bacteria</taxon>
        <taxon>Pseudomonadati</taxon>
        <taxon>Myxococcota</taxon>
        <taxon>Myxococcia</taxon>
        <taxon>Myxococcales</taxon>
        <taxon>Cystobacterineae</taxon>
        <taxon>Anaeromyxobacteraceae</taxon>
        <taxon>Anaeromyxobacter</taxon>
    </lineage>
</organism>
<dbReference type="CDD" id="cd00211">
    <property type="entry name" value="PTS_IIA_fru"/>
    <property type="match status" value="1"/>
</dbReference>
<dbReference type="AlphaFoldDB" id="B8J7D8"/>
<name>B8J7D8_ANAD2</name>
<dbReference type="InterPro" id="IPR016152">
    <property type="entry name" value="PTrfase/Anion_transptr"/>
</dbReference>
<evidence type="ECO:0000313" key="3">
    <source>
        <dbReference type="Proteomes" id="UP000007089"/>
    </source>
</evidence>
<accession>B8J7D8</accession>
<dbReference type="KEGG" id="acp:A2cp1_3794"/>
<reference evidence="2" key="1">
    <citation type="submission" date="2009-01" db="EMBL/GenBank/DDBJ databases">
        <title>Complete sequence of Anaeromyxobacter dehalogenans 2CP-1.</title>
        <authorList>
            <consortium name="US DOE Joint Genome Institute"/>
            <person name="Lucas S."/>
            <person name="Copeland A."/>
            <person name="Lapidus A."/>
            <person name="Glavina del Rio T."/>
            <person name="Dalin E."/>
            <person name="Tice H."/>
            <person name="Bruce D."/>
            <person name="Goodwin L."/>
            <person name="Pitluck S."/>
            <person name="Saunders E."/>
            <person name="Brettin T."/>
            <person name="Detter J.C."/>
            <person name="Han C."/>
            <person name="Larimer F."/>
            <person name="Land M."/>
            <person name="Hauser L."/>
            <person name="Kyrpides N."/>
            <person name="Ovchinnikova G."/>
            <person name="Beliaev A.S."/>
            <person name="Richardson P."/>
        </authorList>
    </citation>
    <scope>NUCLEOTIDE SEQUENCE</scope>
    <source>
        <strain evidence="2">2CP-1</strain>
    </source>
</reference>
<dbReference type="Pfam" id="PF00359">
    <property type="entry name" value="PTS_EIIA_2"/>
    <property type="match status" value="1"/>
</dbReference>
<dbReference type="PROSITE" id="PS51094">
    <property type="entry name" value="PTS_EIIA_TYPE_2"/>
    <property type="match status" value="1"/>
</dbReference>
<dbReference type="GO" id="GO:0030295">
    <property type="term" value="F:protein kinase activator activity"/>
    <property type="evidence" value="ECO:0007669"/>
    <property type="project" value="TreeGrafter"/>
</dbReference>
<dbReference type="Pfam" id="PF12728">
    <property type="entry name" value="HTH_17"/>
    <property type="match status" value="1"/>
</dbReference>
<dbReference type="HOGENOM" id="CLU_072531_1_1_7"/>
<dbReference type="InterPro" id="IPR010093">
    <property type="entry name" value="SinI_DNA-bd"/>
</dbReference>
<proteinExistence type="predicted"/>
<dbReference type="PANTHER" id="PTHR47738">
    <property type="entry name" value="PTS SYSTEM FRUCTOSE-LIKE EIIA COMPONENT-RELATED"/>
    <property type="match status" value="1"/>
</dbReference>
<dbReference type="InterPro" id="IPR041657">
    <property type="entry name" value="HTH_17"/>
</dbReference>
<sequence>MQLTERDAARLLGVPEATLQRWLRSGELAATRLNEQYRLNKIDLLEFASSRGMEISPDLLAELEQPALPSLAEAIRAGGVHHGLAGADKSATLRDLVDRLALPREADRDLVHRMLLAREALGSTGVGNGIAIPHARNPIVLHVSTPAVAISYLDRPVDFEALDGKPVHTLVLLVSPSTRAHLHLLALVATALRDPGVLAALDARAGVDALVPEIERVEAAIAEKRAAARRP</sequence>
<dbReference type="RefSeq" id="WP_015934872.1">
    <property type="nucleotide sequence ID" value="NC_011891.1"/>
</dbReference>
<evidence type="ECO:0000313" key="2">
    <source>
        <dbReference type="EMBL" id="ACL67118.1"/>
    </source>
</evidence>
<keyword evidence="3" id="KW-1185">Reference proteome</keyword>